<feature type="transmembrane region" description="Helical" evidence="2">
    <location>
        <begin position="170"/>
        <end position="194"/>
    </location>
</feature>
<evidence type="ECO:0000256" key="2">
    <source>
        <dbReference type="SAM" id="Phobius"/>
    </source>
</evidence>
<keyword evidence="2" id="KW-0472">Membrane</keyword>
<keyword evidence="4" id="KW-1185">Reference proteome</keyword>
<evidence type="ECO:0000313" key="3">
    <source>
        <dbReference type="EMBL" id="KIK59398.1"/>
    </source>
</evidence>
<feature type="compositionally biased region" description="Acidic residues" evidence="1">
    <location>
        <begin position="279"/>
        <end position="290"/>
    </location>
</feature>
<dbReference type="OrthoDB" id="3250682at2759"/>
<evidence type="ECO:0000313" key="4">
    <source>
        <dbReference type="Proteomes" id="UP000053593"/>
    </source>
</evidence>
<sequence length="290" mass="32607">MTTTIQCITILMYIISTTHVILALQIDYDAFAINRDADQVFNRLGGYPTTIAQLALELINCVFADSILIWRVWILWNRRWIIIVMPICLLLASATSSCAYVDQISKMNSPEAKFSDVFSSRTKVLSIICSSCIVVTNLLCTGMITGRIWWHNRQLQLSLGRQLARRKYRVIFFSILESGTIYSMAWILLIILELASSNAVFPMLDMISQLTGIAPALIVVLVARSVDAQSTYHWRDITVPATSSDPSSPRRRTSTKNQHSITRPIVEEATSVDYSSFGDAEELESEQSKV</sequence>
<feature type="transmembrane region" description="Helical" evidence="2">
    <location>
        <begin position="7"/>
        <end position="26"/>
    </location>
</feature>
<feature type="transmembrane region" description="Helical" evidence="2">
    <location>
        <begin position="206"/>
        <end position="226"/>
    </location>
</feature>
<name>A0A0D0CUA1_9AGAR</name>
<keyword evidence="2" id="KW-1133">Transmembrane helix</keyword>
<feature type="region of interest" description="Disordered" evidence="1">
    <location>
        <begin position="240"/>
        <end position="290"/>
    </location>
</feature>
<reference evidence="3 4" key="1">
    <citation type="submission" date="2014-04" db="EMBL/GenBank/DDBJ databases">
        <title>Evolutionary Origins and Diversification of the Mycorrhizal Mutualists.</title>
        <authorList>
            <consortium name="DOE Joint Genome Institute"/>
            <consortium name="Mycorrhizal Genomics Consortium"/>
            <person name="Kohler A."/>
            <person name="Kuo A."/>
            <person name="Nagy L.G."/>
            <person name="Floudas D."/>
            <person name="Copeland A."/>
            <person name="Barry K.W."/>
            <person name="Cichocki N."/>
            <person name="Veneault-Fourrey C."/>
            <person name="LaButti K."/>
            <person name="Lindquist E.A."/>
            <person name="Lipzen A."/>
            <person name="Lundell T."/>
            <person name="Morin E."/>
            <person name="Murat C."/>
            <person name="Riley R."/>
            <person name="Ohm R."/>
            <person name="Sun H."/>
            <person name="Tunlid A."/>
            <person name="Henrissat B."/>
            <person name="Grigoriev I.V."/>
            <person name="Hibbett D.S."/>
            <person name="Martin F."/>
        </authorList>
    </citation>
    <scope>NUCLEOTIDE SEQUENCE [LARGE SCALE GENOMIC DNA]</scope>
    <source>
        <strain evidence="3 4">FD-317 M1</strain>
    </source>
</reference>
<feature type="transmembrane region" description="Helical" evidence="2">
    <location>
        <begin position="80"/>
        <end position="104"/>
    </location>
</feature>
<dbReference type="Proteomes" id="UP000053593">
    <property type="component" value="Unassembled WGS sequence"/>
</dbReference>
<gene>
    <name evidence="3" type="ORF">GYMLUDRAFT_245458</name>
</gene>
<proteinExistence type="predicted"/>
<dbReference type="HOGENOM" id="CLU_044614_3_1_1"/>
<keyword evidence="2" id="KW-0812">Transmembrane</keyword>
<dbReference type="AlphaFoldDB" id="A0A0D0CUA1"/>
<feature type="transmembrane region" description="Helical" evidence="2">
    <location>
        <begin position="51"/>
        <end position="73"/>
    </location>
</feature>
<organism evidence="3 4">
    <name type="scientific">Collybiopsis luxurians FD-317 M1</name>
    <dbReference type="NCBI Taxonomy" id="944289"/>
    <lineage>
        <taxon>Eukaryota</taxon>
        <taxon>Fungi</taxon>
        <taxon>Dikarya</taxon>
        <taxon>Basidiomycota</taxon>
        <taxon>Agaricomycotina</taxon>
        <taxon>Agaricomycetes</taxon>
        <taxon>Agaricomycetidae</taxon>
        <taxon>Agaricales</taxon>
        <taxon>Marasmiineae</taxon>
        <taxon>Omphalotaceae</taxon>
        <taxon>Collybiopsis</taxon>
        <taxon>Collybiopsis luxurians</taxon>
    </lineage>
</organism>
<dbReference type="EMBL" id="KN834780">
    <property type="protein sequence ID" value="KIK59398.1"/>
    <property type="molecule type" value="Genomic_DNA"/>
</dbReference>
<feature type="transmembrane region" description="Helical" evidence="2">
    <location>
        <begin position="124"/>
        <end position="150"/>
    </location>
</feature>
<evidence type="ECO:0000256" key="1">
    <source>
        <dbReference type="SAM" id="MobiDB-lite"/>
    </source>
</evidence>
<accession>A0A0D0CUA1</accession>
<protein>
    <submittedName>
        <fullName evidence="3">Uncharacterized protein</fullName>
    </submittedName>
</protein>